<reference evidence="2 3" key="1">
    <citation type="submission" date="2020-08" db="EMBL/GenBank/DDBJ databases">
        <title>Complete genome and description of Campylobacter massiliensis Marseille-Q3452 sp. nov.</title>
        <authorList>
            <person name="Antezack A."/>
        </authorList>
    </citation>
    <scope>NUCLEOTIDE SEQUENCE [LARGE SCALE GENOMIC DNA]</scope>
    <source>
        <strain evidence="2 3">Marseille-Q3452</strain>
    </source>
</reference>
<feature type="transmembrane region" description="Helical" evidence="1">
    <location>
        <begin position="84"/>
        <end position="104"/>
    </location>
</feature>
<dbReference type="RefSeq" id="WP_185898234.1">
    <property type="nucleotide sequence ID" value="NZ_JACLZK010000001.1"/>
</dbReference>
<feature type="transmembrane region" description="Helical" evidence="1">
    <location>
        <begin position="116"/>
        <end position="137"/>
    </location>
</feature>
<organism evidence="2 3">
    <name type="scientific">Campylobacter massiliensis</name>
    <dbReference type="NCBI Taxonomy" id="2762557"/>
    <lineage>
        <taxon>Bacteria</taxon>
        <taxon>Pseudomonadati</taxon>
        <taxon>Campylobacterota</taxon>
        <taxon>Epsilonproteobacteria</taxon>
        <taxon>Campylobacterales</taxon>
        <taxon>Campylobacteraceae</taxon>
        <taxon>Campylobacter</taxon>
    </lineage>
</organism>
<evidence type="ECO:0000313" key="3">
    <source>
        <dbReference type="Proteomes" id="UP000552683"/>
    </source>
</evidence>
<gene>
    <name evidence="2" type="ORF">H7R39_05105</name>
</gene>
<feature type="transmembrane region" description="Helical" evidence="1">
    <location>
        <begin position="229"/>
        <end position="247"/>
    </location>
</feature>
<protein>
    <submittedName>
        <fullName evidence="2">Uncharacterized protein</fullName>
    </submittedName>
</protein>
<accession>A0A842J4A2</accession>
<feature type="transmembrane region" description="Helical" evidence="1">
    <location>
        <begin position="173"/>
        <end position="197"/>
    </location>
</feature>
<keyword evidence="1" id="KW-0812">Transmembrane</keyword>
<proteinExistence type="predicted"/>
<sequence length="263" mass="28486">MKGVAINETTIVGDDGKYYKFSFEDVRSGRPSGGERVAFRPDGAFARDVFVVVDEGEKRAVKDTRSEETKAALKESAAFDRARMLGIASGIVPAVIKIYAYFIASYGGLALQIADNLAVISAALLTYAALGGVARLAHSQDLHVNYGKAMIVMFVAHVTATLASYMADAAHPLAKLVAIIALLLLGYVAFVWGKVFFELARLTRNGLFRVYVCTFFAGELLWASGVLAVFGFFLLVASFFIYIAAWVKTDKVGEAKDAGLFMY</sequence>
<dbReference type="AlphaFoldDB" id="A0A842J4A2"/>
<evidence type="ECO:0000256" key="1">
    <source>
        <dbReference type="SAM" id="Phobius"/>
    </source>
</evidence>
<dbReference type="EMBL" id="JACLZK010000001">
    <property type="protein sequence ID" value="MBC2882637.1"/>
    <property type="molecule type" value="Genomic_DNA"/>
</dbReference>
<comment type="caution">
    <text evidence="2">The sequence shown here is derived from an EMBL/GenBank/DDBJ whole genome shotgun (WGS) entry which is preliminary data.</text>
</comment>
<name>A0A842J4A2_9BACT</name>
<dbReference type="Proteomes" id="UP000552683">
    <property type="component" value="Unassembled WGS sequence"/>
</dbReference>
<keyword evidence="1" id="KW-1133">Transmembrane helix</keyword>
<feature type="transmembrane region" description="Helical" evidence="1">
    <location>
        <begin position="149"/>
        <end position="167"/>
    </location>
</feature>
<keyword evidence="3" id="KW-1185">Reference proteome</keyword>
<keyword evidence="1" id="KW-0472">Membrane</keyword>
<evidence type="ECO:0000313" key="2">
    <source>
        <dbReference type="EMBL" id="MBC2882637.1"/>
    </source>
</evidence>